<dbReference type="InterPro" id="IPR028082">
    <property type="entry name" value="Peripla_BP_I"/>
</dbReference>
<organism evidence="5 6">
    <name type="scientific">Roseicella aquatilis</name>
    <dbReference type="NCBI Taxonomy" id="2527868"/>
    <lineage>
        <taxon>Bacteria</taxon>
        <taxon>Pseudomonadati</taxon>
        <taxon>Pseudomonadota</taxon>
        <taxon>Alphaproteobacteria</taxon>
        <taxon>Acetobacterales</taxon>
        <taxon>Roseomonadaceae</taxon>
        <taxon>Roseicella</taxon>
    </lineage>
</organism>
<dbReference type="InterPro" id="IPR006311">
    <property type="entry name" value="TAT_signal"/>
</dbReference>
<dbReference type="Pfam" id="PF13458">
    <property type="entry name" value="Peripla_BP_6"/>
    <property type="match status" value="1"/>
</dbReference>
<gene>
    <name evidence="5" type="ORF">EXY23_14095</name>
</gene>
<evidence type="ECO:0000256" key="3">
    <source>
        <dbReference type="ARBA" id="ARBA00022970"/>
    </source>
</evidence>
<comment type="similarity">
    <text evidence="1">Belongs to the leucine-binding protein family.</text>
</comment>
<dbReference type="GO" id="GO:0006865">
    <property type="term" value="P:amino acid transport"/>
    <property type="evidence" value="ECO:0007669"/>
    <property type="project" value="UniProtKB-KW"/>
</dbReference>
<dbReference type="PANTHER" id="PTHR30483">
    <property type="entry name" value="LEUCINE-SPECIFIC-BINDING PROTEIN"/>
    <property type="match status" value="1"/>
</dbReference>
<dbReference type="RefSeq" id="WP_132290266.1">
    <property type="nucleotide sequence ID" value="NZ_SKBM01000012.1"/>
</dbReference>
<dbReference type="EMBL" id="SKBM01000012">
    <property type="protein sequence ID" value="TCZ60899.1"/>
    <property type="molecule type" value="Genomic_DNA"/>
</dbReference>
<dbReference type="OrthoDB" id="7237299at2"/>
<dbReference type="PROSITE" id="PS51318">
    <property type="entry name" value="TAT"/>
    <property type="match status" value="1"/>
</dbReference>
<evidence type="ECO:0000256" key="2">
    <source>
        <dbReference type="ARBA" id="ARBA00022729"/>
    </source>
</evidence>
<keyword evidence="3" id="KW-0029">Amino-acid transport</keyword>
<evidence type="ECO:0000313" key="5">
    <source>
        <dbReference type="EMBL" id="TCZ60899.1"/>
    </source>
</evidence>
<evidence type="ECO:0000259" key="4">
    <source>
        <dbReference type="Pfam" id="PF13458"/>
    </source>
</evidence>
<keyword evidence="3" id="KW-0813">Transport</keyword>
<name>A0A4R4DJR2_9PROT</name>
<dbReference type="InterPro" id="IPR051010">
    <property type="entry name" value="BCAA_transport"/>
</dbReference>
<evidence type="ECO:0000313" key="6">
    <source>
        <dbReference type="Proteomes" id="UP000295023"/>
    </source>
</evidence>
<feature type="domain" description="Leucine-binding protein" evidence="4">
    <location>
        <begin position="34"/>
        <end position="376"/>
    </location>
</feature>
<reference evidence="5 6" key="1">
    <citation type="submission" date="2019-03" db="EMBL/GenBank/DDBJ databases">
        <title>Paracraurococcus aquatilis NE82 genome sequence.</title>
        <authorList>
            <person name="Zhao Y."/>
            <person name="Du Z."/>
        </authorList>
    </citation>
    <scope>NUCLEOTIDE SEQUENCE [LARGE SCALE GENOMIC DNA]</scope>
    <source>
        <strain evidence="5 6">NE82</strain>
    </source>
</reference>
<dbReference type="InterPro" id="IPR028081">
    <property type="entry name" value="Leu-bd"/>
</dbReference>
<dbReference type="PANTHER" id="PTHR30483:SF6">
    <property type="entry name" value="PERIPLASMIC BINDING PROTEIN OF ABC TRANSPORTER FOR NATURAL AMINO ACIDS"/>
    <property type="match status" value="1"/>
</dbReference>
<dbReference type="Gene3D" id="3.40.50.2300">
    <property type="match status" value="2"/>
</dbReference>
<dbReference type="SUPFAM" id="SSF53822">
    <property type="entry name" value="Periplasmic binding protein-like I"/>
    <property type="match status" value="1"/>
</dbReference>
<accession>A0A4R4DJR2</accession>
<keyword evidence="6" id="KW-1185">Reference proteome</keyword>
<protein>
    <submittedName>
        <fullName evidence="5">ABC transporter substrate-binding protein</fullName>
    </submittedName>
</protein>
<dbReference type="Proteomes" id="UP000295023">
    <property type="component" value="Unassembled WGS sequence"/>
</dbReference>
<dbReference type="AlphaFoldDB" id="A0A4R4DJR2"/>
<sequence length="413" mass="44246">MLGSRREFLTTGATLAGAGLWSGSVRAQAAPVLRLGILGDLSGPYRDLSGLGTMACVRQAIEDVASAGGAPLRVEVLHADHQHKADVGAAIARQWYDRDGVDAILEVNNSAIALAVADLARDKDKVFLATGPATADLHGSRCGPNHVHWTYDTWMLAHGAGTATVRAGGDTWFFLTADYAFGHALQRDTARAVETAGGKVLGQARYPFPQTTDYSSFLLQAQASRARVLGLANAGTDTVNSVKQAHEFGLTRRMKLVGLLCLLGDVRAMGPEAAQGLLTTEPFYWDLNDRTRAFTQRVLPKMPPNIYPSTNHAGAYSAVLHYIKAAAAMGPAQAKASGRAAIERMKALPTEDDCFGPGRVREDGRKIHPVYLFEVKPPAEVKTGWDLYRLTGSIEAEQAMRPLSEGGCPLVRS</sequence>
<keyword evidence="2" id="KW-0732">Signal</keyword>
<dbReference type="CDD" id="cd06327">
    <property type="entry name" value="PBP1_SBP-like"/>
    <property type="match status" value="1"/>
</dbReference>
<evidence type="ECO:0000256" key="1">
    <source>
        <dbReference type="ARBA" id="ARBA00010062"/>
    </source>
</evidence>
<comment type="caution">
    <text evidence="5">The sequence shown here is derived from an EMBL/GenBank/DDBJ whole genome shotgun (WGS) entry which is preliminary data.</text>
</comment>
<proteinExistence type="inferred from homology"/>